<evidence type="ECO:0000313" key="9">
    <source>
        <dbReference type="EMBL" id="CAF9933121.1"/>
    </source>
</evidence>
<comment type="caution">
    <text evidence="9">The sequence shown here is derived from an EMBL/GenBank/DDBJ whole genome shotgun (WGS) entry which is preliminary data.</text>
</comment>
<keyword evidence="6" id="KW-0539">Nucleus</keyword>
<dbReference type="OrthoDB" id="2505440at2759"/>
<feature type="region of interest" description="Disordered" evidence="7">
    <location>
        <begin position="1"/>
        <end position="58"/>
    </location>
</feature>
<dbReference type="GO" id="GO:0005634">
    <property type="term" value="C:nucleus"/>
    <property type="evidence" value="ECO:0007669"/>
    <property type="project" value="UniProtKB-SubCell"/>
</dbReference>
<evidence type="ECO:0000259" key="8">
    <source>
        <dbReference type="Pfam" id="PF02229"/>
    </source>
</evidence>
<keyword evidence="3" id="KW-0805">Transcription regulation</keyword>
<accession>A0A8H3FYR0</accession>
<protein>
    <recommendedName>
        <fullName evidence="8">Transcriptional coactivator p15 (PC4) C-terminal domain-containing protein</fullName>
    </recommendedName>
</protein>
<gene>
    <name evidence="9" type="ORF">HETSPECPRED_008543</name>
</gene>
<dbReference type="Proteomes" id="UP000664521">
    <property type="component" value="Unassembled WGS sequence"/>
</dbReference>
<evidence type="ECO:0000313" key="10">
    <source>
        <dbReference type="Proteomes" id="UP000664521"/>
    </source>
</evidence>
<keyword evidence="4" id="KW-0238">DNA-binding</keyword>
<organism evidence="9 10">
    <name type="scientific">Heterodermia speciosa</name>
    <dbReference type="NCBI Taxonomy" id="116794"/>
    <lineage>
        <taxon>Eukaryota</taxon>
        <taxon>Fungi</taxon>
        <taxon>Dikarya</taxon>
        <taxon>Ascomycota</taxon>
        <taxon>Pezizomycotina</taxon>
        <taxon>Lecanoromycetes</taxon>
        <taxon>OSLEUM clade</taxon>
        <taxon>Lecanoromycetidae</taxon>
        <taxon>Caliciales</taxon>
        <taxon>Physciaceae</taxon>
        <taxon>Heterodermia</taxon>
    </lineage>
</organism>
<evidence type="ECO:0000256" key="7">
    <source>
        <dbReference type="SAM" id="MobiDB-lite"/>
    </source>
</evidence>
<keyword evidence="5" id="KW-0804">Transcription</keyword>
<name>A0A8H3FYR0_9LECA</name>
<comment type="similarity">
    <text evidence="2">Belongs to the transcriptional coactivator PC4 family.</text>
</comment>
<dbReference type="GO" id="GO:0003713">
    <property type="term" value="F:transcription coactivator activity"/>
    <property type="evidence" value="ECO:0007669"/>
    <property type="project" value="InterPro"/>
</dbReference>
<evidence type="ECO:0000256" key="3">
    <source>
        <dbReference type="ARBA" id="ARBA00023015"/>
    </source>
</evidence>
<sequence length="173" mass="19518">MPRGTAETVRGQKRRPSREEDYESDDGFVANDGSDAEKGRSNKKQKKEPKGKRKLEVNGKKEQFWEISDKRRVSVDEFNGKTMVNIREYYEKDGQMLPGKKGIALTIPQYNALLSALPDIETALATRGETLERPVYDGKAVVTFDGAQDKEVDTTAHATESKKNFEQTSEEEV</sequence>
<evidence type="ECO:0000256" key="5">
    <source>
        <dbReference type="ARBA" id="ARBA00023163"/>
    </source>
</evidence>
<dbReference type="EMBL" id="CAJPDS010000066">
    <property type="protein sequence ID" value="CAF9933121.1"/>
    <property type="molecule type" value="Genomic_DNA"/>
</dbReference>
<dbReference type="PANTHER" id="PTHR13215">
    <property type="entry name" value="RNA POLYMERASE II TRANSCRIPTIONAL COACTIVATOR"/>
    <property type="match status" value="1"/>
</dbReference>
<evidence type="ECO:0000256" key="6">
    <source>
        <dbReference type="ARBA" id="ARBA00023242"/>
    </source>
</evidence>
<evidence type="ECO:0000256" key="4">
    <source>
        <dbReference type="ARBA" id="ARBA00023125"/>
    </source>
</evidence>
<dbReference type="InterPro" id="IPR045125">
    <property type="entry name" value="Sub1/Tcp4-like"/>
</dbReference>
<dbReference type="GO" id="GO:0060261">
    <property type="term" value="P:positive regulation of transcription initiation by RNA polymerase II"/>
    <property type="evidence" value="ECO:0007669"/>
    <property type="project" value="InterPro"/>
</dbReference>
<comment type="subcellular location">
    <subcellularLocation>
        <location evidence="1">Nucleus</location>
    </subcellularLocation>
</comment>
<feature type="compositionally biased region" description="Basic and acidic residues" evidence="7">
    <location>
        <begin position="147"/>
        <end position="165"/>
    </location>
</feature>
<feature type="domain" description="Transcriptional coactivator p15 (PC4) C-terminal" evidence="8">
    <location>
        <begin position="65"/>
        <end position="115"/>
    </location>
</feature>
<dbReference type="GO" id="GO:0003677">
    <property type="term" value="F:DNA binding"/>
    <property type="evidence" value="ECO:0007669"/>
    <property type="project" value="UniProtKB-KW"/>
</dbReference>
<evidence type="ECO:0000256" key="1">
    <source>
        <dbReference type="ARBA" id="ARBA00004123"/>
    </source>
</evidence>
<feature type="region of interest" description="Disordered" evidence="7">
    <location>
        <begin position="147"/>
        <end position="173"/>
    </location>
</feature>
<evidence type="ECO:0000256" key="2">
    <source>
        <dbReference type="ARBA" id="ARBA00009001"/>
    </source>
</evidence>
<dbReference type="InterPro" id="IPR003173">
    <property type="entry name" value="PC4_C"/>
</dbReference>
<dbReference type="Gene3D" id="2.30.31.10">
    <property type="entry name" value="Transcriptional Coactivator Pc4, Chain A"/>
    <property type="match status" value="1"/>
</dbReference>
<dbReference type="InterPro" id="IPR009044">
    <property type="entry name" value="ssDNA-bd_transcriptional_reg"/>
</dbReference>
<keyword evidence="10" id="KW-1185">Reference proteome</keyword>
<proteinExistence type="inferred from homology"/>
<feature type="compositionally biased region" description="Basic residues" evidence="7">
    <location>
        <begin position="41"/>
        <end position="53"/>
    </location>
</feature>
<reference evidence="9" key="1">
    <citation type="submission" date="2021-03" db="EMBL/GenBank/DDBJ databases">
        <authorList>
            <person name="Tagirdzhanova G."/>
        </authorList>
    </citation>
    <scope>NUCLEOTIDE SEQUENCE</scope>
</reference>
<dbReference type="AlphaFoldDB" id="A0A8H3FYR0"/>
<dbReference type="SUPFAM" id="SSF54447">
    <property type="entry name" value="ssDNA-binding transcriptional regulator domain"/>
    <property type="match status" value="1"/>
</dbReference>
<dbReference type="Pfam" id="PF02229">
    <property type="entry name" value="PC4"/>
    <property type="match status" value="1"/>
</dbReference>